<evidence type="ECO:0000313" key="2">
    <source>
        <dbReference type="EMBL" id="WJZ99562.1"/>
    </source>
</evidence>
<organism evidence="2 3">
    <name type="scientific">Vitis vinifera</name>
    <name type="common">Grape</name>
    <dbReference type="NCBI Taxonomy" id="29760"/>
    <lineage>
        <taxon>Eukaryota</taxon>
        <taxon>Viridiplantae</taxon>
        <taxon>Streptophyta</taxon>
        <taxon>Embryophyta</taxon>
        <taxon>Tracheophyta</taxon>
        <taxon>Spermatophyta</taxon>
        <taxon>Magnoliopsida</taxon>
        <taxon>eudicotyledons</taxon>
        <taxon>Gunneridae</taxon>
        <taxon>Pentapetalae</taxon>
        <taxon>rosids</taxon>
        <taxon>Vitales</taxon>
        <taxon>Vitaceae</taxon>
        <taxon>Viteae</taxon>
        <taxon>Vitis</taxon>
    </lineage>
</organism>
<dbReference type="PROSITE" id="PS50948">
    <property type="entry name" value="PAN"/>
    <property type="match status" value="1"/>
</dbReference>
<dbReference type="Pfam" id="PF08276">
    <property type="entry name" value="PAN_2"/>
    <property type="match status" value="1"/>
</dbReference>
<dbReference type="InterPro" id="IPR003609">
    <property type="entry name" value="Pan_app"/>
</dbReference>
<keyword evidence="3" id="KW-1185">Reference proteome</keyword>
<reference evidence="2 3" key="1">
    <citation type="journal article" date="2023" name="Hortic Res">
        <title>The complete reference genome for grapevine (Vitis vinifera L.) genetics and breeding.</title>
        <authorList>
            <person name="Shi X."/>
            <person name="Cao S."/>
            <person name="Wang X."/>
            <person name="Huang S."/>
            <person name="Wang Y."/>
            <person name="Liu Z."/>
            <person name="Liu W."/>
            <person name="Leng X."/>
            <person name="Peng Y."/>
            <person name="Wang N."/>
            <person name="Wang Y."/>
            <person name="Ma Z."/>
            <person name="Xu X."/>
            <person name="Zhang F."/>
            <person name="Xue H."/>
            <person name="Zhong H."/>
            <person name="Wang Y."/>
            <person name="Zhang K."/>
            <person name="Velt A."/>
            <person name="Avia K."/>
            <person name="Holtgrawe D."/>
            <person name="Grimplet J."/>
            <person name="Matus J.T."/>
            <person name="Ware D."/>
            <person name="Wu X."/>
            <person name="Wang H."/>
            <person name="Liu C."/>
            <person name="Fang Y."/>
            <person name="Rustenholz C."/>
            <person name="Cheng Z."/>
            <person name="Xiao H."/>
            <person name="Zhou Y."/>
        </authorList>
    </citation>
    <scope>NUCLEOTIDE SEQUENCE [LARGE SCALE GENOMIC DNA]</scope>
    <source>
        <strain evidence="3">cv. Pinot noir / PN40024</strain>
        <tissue evidence="2">Leaf</tissue>
    </source>
</reference>
<dbReference type="PANTHER" id="PTHR32444:SF247">
    <property type="entry name" value="OS01G0958200 PROTEIN"/>
    <property type="match status" value="1"/>
</dbReference>
<gene>
    <name evidence="2" type="ORF">VitviT2T_017995</name>
</gene>
<dbReference type="PANTHER" id="PTHR32444">
    <property type="entry name" value="BULB-TYPE LECTIN DOMAIN-CONTAINING PROTEIN"/>
    <property type="match status" value="1"/>
</dbReference>
<name>A0ABY9CY46_VITVI</name>
<evidence type="ECO:0000313" key="3">
    <source>
        <dbReference type="Proteomes" id="UP001227230"/>
    </source>
</evidence>
<protein>
    <recommendedName>
        <fullName evidence="1">Apple domain-containing protein</fullName>
    </recommendedName>
</protein>
<proteinExistence type="predicted"/>
<feature type="domain" description="Apple" evidence="1">
    <location>
        <begin position="1"/>
        <end position="74"/>
    </location>
</feature>
<sequence length="103" mass="11897">MMRVKKSDTQFNSTTNEKECENHCNRDCNNCQAYAYVEAETRADTAISMIWEENLNDIQEAYLDGGHDLYVRVAVSDIGELLFQCVVNATLKYICRICQAYPW</sequence>
<evidence type="ECO:0000259" key="1">
    <source>
        <dbReference type="PROSITE" id="PS50948"/>
    </source>
</evidence>
<accession>A0ABY9CY46</accession>
<dbReference type="Proteomes" id="UP001227230">
    <property type="component" value="Chromosome 12"/>
</dbReference>
<dbReference type="EMBL" id="CP126659">
    <property type="protein sequence ID" value="WJZ99562.1"/>
    <property type="molecule type" value="Genomic_DNA"/>
</dbReference>